<keyword evidence="1" id="KW-0808">Transferase</keyword>
<evidence type="ECO:0000313" key="1">
    <source>
        <dbReference type="EMBL" id="RNA30226.1"/>
    </source>
</evidence>
<comment type="caution">
    <text evidence="1">The sequence shown here is derived from an EMBL/GenBank/DDBJ whole genome shotgun (WGS) entry which is preliminary data.</text>
</comment>
<evidence type="ECO:0000313" key="2">
    <source>
        <dbReference type="Proteomes" id="UP000276133"/>
    </source>
</evidence>
<protein>
    <submittedName>
        <fullName evidence="1">RNA-directed DNA polymerase from mobile element jockey-like</fullName>
    </submittedName>
</protein>
<reference evidence="1 2" key="1">
    <citation type="journal article" date="2018" name="Sci. Rep.">
        <title>Genomic signatures of local adaptation to the degree of environmental predictability in rotifers.</title>
        <authorList>
            <person name="Franch-Gras L."/>
            <person name="Hahn C."/>
            <person name="Garcia-Roger E.M."/>
            <person name="Carmona M.J."/>
            <person name="Serra M."/>
            <person name="Gomez A."/>
        </authorList>
    </citation>
    <scope>NUCLEOTIDE SEQUENCE [LARGE SCALE GENOMIC DNA]</scope>
    <source>
        <strain evidence="1">HYR1</strain>
    </source>
</reference>
<dbReference type="EMBL" id="REGN01002111">
    <property type="protein sequence ID" value="RNA30226.1"/>
    <property type="molecule type" value="Genomic_DNA"/>
</dbReference>
<sequence length="110" mass="13487">MRRRAPWMTPAVKVLTKNKRDLWHKNQASKWKIRSLVLEYKKCRQDVKRICRSTIRNYESELASDKKNPKRLFAYIYQAKAPLDLKNFLFSINKNYMLLQYLEFTIFYYI</sequence>
<dbReference type="AlphaFoldDB" id="A0A3M7S326"/>
<accession>A0A3M7S326</accession>
<dbReference type="GO" id="GO:0003964">
    <property type="term" value="F:RNA-directed DNA polymerase activity"/>
    <property type="evidence" value="ECO:0007669"/>
    <property type="project" value="UniProtKB-KW"/>
</dbReference>
<name>A0A3M7S326_BRAPC</name>
<organism evidence="1 2">
    <name type="scientific">Brachionus plicatilis</name>
    <name type="common">Marine rotifer</name>
    <name type="synonym">Brachionus muelleri</name>
    <dbReference type="NCBI Taxonomy" id="10195"/>
    <lineage>
        <taxon>Eukaryota</taxon>
        <taxon>Metazoa</taxon>
        <taxon>Spiralia</taxon>
        <taxon>Gnathifera</taxon>
        <taxon>Rotifera</taxon>
        <taxon>Eurotatoria</taxon>
        <taxon>Monogononta</taxon>
        <taxon>Pseudotrocha</taxon>
        <taxon>Ploima</taxon>
        <taxon>Brachionidae</taxon>
        <taxon>Brachionus</taxon>
    </lineage>
</organism>
<gene>
    <name evidence="1" type="ORF">BpHYR1_017633</name>
</gene>
<proteinExistence type="predicted"/>
<keyword evidence="1" id="KW-0695">RNA-directed DNA polymerase</keyword>
<dbReference type="Proteomes" id="UP000276133">
    <property type="component" value="Unassembled WGS sequence"/>
</dbReference>
<keyword evidence="2" id="KW-1185">Reference proteome</keyword>
<keyword evidence="1" id="KW-0548">Nucleotidyltransferase</keyword>